<protein>
    <submittedName>
        <fullName evidence="2">Uncharacterized protein</fullName>
    </submittedName>
</protein>
<name>A0A8X7CAZ1_9ARAC</name>
<feature type="region of interest" description="Disordered" evidence="1">
    <location>
        <begin position="44"/>
        <end position="67"/>
    </location>
</feature>
<dbReference type="EMBL" id="BMAV01014371">
    <property type="protein sequence ID" value="GFY62718.1"/>
    <property type="molecule type" value="Genomic_DNA"/>
</dbReference>
<organism evidence="2 3">
    <name type="scientific">Trichonephila inaurata madagascariensis</name>
    <dbReference type="NCBI Taxonomy" id="2747483"/>
    <lineage>
        <taxon>Eukaryota</taxon>
        <taxon>Metazoa</taxon>
        <taxon>Ecdysozoa</taxon>
        <taxon>Arthropoda</taxon>
        <taxon>Chelicerata</taxon>
        <taxon>Arachnida</taxon>
        <taxon>Araneae</taxon>
        <taxon>Araneomorphae</taxon>
        <taxon>Entelegynae</taxon>
        <taxon>Araneoidea</taxon>
        <taxon>Nephilidae</taxon>
        <taxon>Trichonephila</taxon>
        <taxon>Trichonephila inaurata</taxon>
    </lineage>
</organism>
<accession>A0A8X7CAZ1</accession>
<evidence type="ECO:0000313" key="2">
    <source>
        <dbReference type="EMBL" id="GFY62718.1"/>
    </source>
</evidence>
<comment type="caution">
    <text evidence="2">The sequence shown here is derived from an EMBL/GenBank/DDBJ whole genome shotgun (WGS) entry which is preliminary data.</text>
</comment>
<dbReference type="Proteomes" id="UP000886998">
    <property type="component" value="Unassembled WGS sequence"/>
</dbReference>
<dbReference type="AlphaFoldDB" id="A0A8X7CAZ1"/>
<evidence type="ECO:0000313" key="3">
    <source>
        <dbReference type="Proteomes" id="UP000886998"/>
    </source>
</evidence>
<evidence type="ECO:0000256" key="1">
    <source>
        <dbReference type="SAM" id="MobiDB-lite"/>
    </source>
</evidence>
<sequence>MVVVNMAANTVFQIQRSSQTVPIGNVVTRNNGCEIDPLAQRTKAQFDNHKEGNLVGQNSRCDEDVHP</sequence>
<keyword evidence="3" id="KW-1185">Reference proteome</keyword>
<gene>
    <name evidence="2" type="ORF">TNIN_78851</name>
</gene>
<reference evidence="2" key="1">
    <citation type="submission" date="2020-08" db="EMBL/GenBank/DDBJ databases">
        <title>Multicomponent nature underlies the extraordinary mechanical properties of spider dragline silk.</title>
        <authorList>
            <person name="Kono N."/>
            <person name="Nakamura H."/>
            <person name="Mori M."/>
            <person name="Yoshida Y."/>
            <person name="Ohtoshi R."/>
            <person name="Malay A.D."/>
            <person name="Moran D.A.P."/>
            <person name="Tomita M."/>
            <person name="Numata K."/>
            <person name="Arakawa K."/>
        </authorList>
    </citation>
    <scope>NUCLEOTIDE SEQUENCE</scope>
</reference>
<proteinExistence type="predicted"/>